<dbReference type="InterPro" id="IPR012337">
    <property type="entry name" value="RNaseH-like_sf"/>
</dbReference>
<evidence type="ECO:0000256" key="5">
    <source>
        <dbReference type="ARBA" id="ARBA00023125"/>
    </source>
</evidence>
<dbReference type="Gene3D" id="3.30.420.10">
    <property type="entry name" value="Ribonuclease H-like superfamily/Ribonuclease H"/>
    <property type="match status" value="1"/>
</dbReference>
<name>A0ABX1R8R7_9ALTE</name>
<dbReference type="InterPro" id="IPR023211">
    <property type="entry name" value="DNA_pol_palm_dom_sf"/>
</dbReference>
<sequence length="780" mass="87571">MVKQGFILTKRIIQSAEGERVELWIASSEGSVRVVSEPQENVCFICSSLLKQTQSVCAQAGISVTFESCTFSTLEQKPVTLIRTRSEQQMRQLRKQANAEGITLYEADVKLVDRYLMERFAQGSIDYTFTPSANKDSPEVKIKGGNYLPTLISLSLDIECDEHENLYSVALAGATWNEVIINHAAVTDKQYGEYKLTVVDSEKALLEALCRSIRAADPDLILGWNVKQFDFSVLERRAQRCAVKLVLGRDSSAISVNQWESGQTIVNIAGRVIIDGIEALKSMAFFFESFSLQFVATALLKKQKLVHEDDQLAAIKSLYQNKPLKLAQYNFEDCVLVNQIAAHTQFIDFLVLRSRLTGLEMSRPGGSVAAFLNLYLPRMHRAGYVCGVRPQNGGLASPGGYVMSSIPGLYKNVLVLDFKSLYPSIIRTFKIDPVGLAEGLANADDAIEGFRGAKFSRNTHFLPDIITQLWRERDEAKKANDQARSQAIKILMNSFYGVLGSGGCPLYDPRLASSITLRGHEIMQQTKQWIEDAGYKVIYGDTDSTFVHIGDQRSLEEGNAVGVELQKLINQRWENELQTRFGLACHLEIEFETHFHQFFMPTIRNSELGSKKRYAGLVEYAGEPKLIFKGLENVRSDWTAMARAFQHQLYTSVFTNQPVKPLILTLIDKLKAGKLDDNLIYTKRLRKPTQQYVKNVPPHVRAAKQEDEIRLAQGLPLKFNRSTVVKYVMTLQGPQTTSAVSSPLDYDHYVEKQIKPIAESILPVIGIEFEKLTSTQLGLF</sequence>
<dbReference type="Gene3D" id="3.90.1600.10">
    <property type="entry name" value="Palm domain of DNA polymerase"/>
    <property type="match status" value="2"/>
</dbReference>
<dbReference type="PANTHER" id="PTHR10322">
    <property type="entry name" value="DNA POLYMERASE CATALYTIC SUBUNIT"/>
    <property type="match status" value="1"/>
</dbReference>
<comment type="caution">
    <text evidence="10">The sequence shown here is derived from an EMBL/GenBank/DDBJ whole genome shotgun (WGS) entry which is preliminary data.</text>
</comment>
<dbReference type="CDD" id="cd05537">
    <property type="entry name" value="POLBc_Pol_II"/>
    <property type="match status" value="1"/>
</dbReference>
<feature type="domain" description="DNA-directed DNA polymerase family B multifunctional" evidence="8">
    <location>
        <begin position="376"/>
        <end position="755"/>
    </location>
</feature>
<dbReference type="Gene3D" id="2.40.50.590">
    <property type="match status" value="1"/>
</dbReference>
<dbReference type="Proteomes" id="UP000709336">
    <property type="component" value="Unassembled WGS sequence"/>
</dbReference>
<dbReference type="InterPro" id="IPR042087">
    <property type="entry name" value="DNA_pol_B_thumb"/>
</dbReference>
<evidence type="ECO:0000256" key="4">
    <source>
        <dbReference type="ARBA" id="ARBA00022932"/>
    </source>
</evidence>
<dbReference type="PANTHER" id="PTHR10322:SF23">
    <property type="entry name" value="DNA POLYMERASE DELTA CATALYTIC SUBUNIT"/>
    <property type="match status" value="1"/>
</dbReference>
<evidence type="ECO:0000313" key="11">
    <source>
        <dbReference type="Proteomes" id="UP000709336"/>
    </source>
</evidence>
<dbReference type="InterPro" id="IPR006133">
    <property type="entry name" value="DNA-dir_DNA_pol_B_exonuc"/>
</dbReference>
<evidence type="ECO:0000259" key="9">
    <source>
        <dbReference type="Pfam" id="PF03104"/>
    </source>
</evidence>
<dbReference type="InterPro" id="IPR017964">
    <property type="entry name" value="DNA-dir_DNA_pol_B_CS"/>
</dbReference>
<dbReference type="InterPro" id="IPR036397">
    <property type="entry name" value="RNaseH_sf"/>
</dbReference>
<protein>
    <recommendedName>
        <fullName evidence="7">DNA polymerase</fullName>
        <ecNumber evidence="7">2.7.7.7</ecNumber>
    </recommendedName>
</protein>
<dbReference type="InterPro" id="IPR043502">
    <property type="entry name" value="DNA/RNA_pol_sf"/>
</dbReference>
<dbReference type="PROSITE" id="PS00116">
    <property type="entry name" value="DNA_POLYMERASE_B"/>
    <property type="match status" value="1"/>
</dbReference>
<dbReference type="InterPro" id="IPR006172">
    <property type="entry name" value="DNA-dir_DNA_pol_B"/>
</dbReference>
<keyword evidence="5 7" id="KW-0238">DNA-binding</keyword>
<dbReference type="NCBIfam" id="NF004421">
    <property type="entry name" value="PRK05762.1-2"/>
    <property type="match status" value="1"/>
</dbReference>
<keyword evidence="7" id="KW-0235">DNA replication</keyword>
<keyword evidence="3 7" id="KW-0548">Nucleotidyltransferase</keyword>
<dbReference type="InterPro" id="IPR050240">
    <property type="entry name" value="DNA_pol_type-B"/>
</dbReference>
<feature type="domain" description="DNA-directed DNA polymerase family B exonuclease" evidence="9">
    <location>
        <begin position="175"/>
        <end position="282"/>
    </location>
</feature>
<reference evidence="10 11" key="1">
    <citation type="submission" date="2020-03" db="EMBL/GenBank/DDBJ databases">
        <title>Alteromonas ponticola sp. nov., isolated from seawater.</title>
        <authorList>
            <person name="Yoon J.-H."/>
            <person name="Kim Y.-O."/>
        </authorList>
    </citation>
    <scope>NUCLEOTIDE SEQUENCE [LARGE SCALE GENOMIC DNA]</scope>
    <source>
        <strain evidence="10 11">MYP5</strain>
    </source>
</reference>
<evidence type="ECO:0000256" key="3">
    <source>
        <dbReference type="ARBA" id="ARBA00022695"/>
    </source>
</evidence>
<accession>A0ABX1R8R7</accession>
<dbReference type="SMART" id="SM00486">
    <property type="entry name" value="POLBc"/>
    <property type="match status" value="1"/>
</dbReference>
<keyword evidence="11" id="KW-1185">Reference proteome</keyword>
<comment type="catalytic activity">
    <reaction evidence="6 7">
        <text>DNA(n) + a 2'-deoxyribonucleoside 5'-triphosphate = DNA(n+1) + diphosphate</text>
        <dbReference type="Rhea" id="RHEA:22508"/>
        <dbReference type="Rhea" id="RHEA-COMP:17339"/>
        <dbReference type="Rhea" id="RHEA-COMP:17340"/>
        <dbReference type="ChEBI" id="CHEBI:33019"/>
        <dbReference type="ChEBI" id="CHEBI:61560"/>
        <dbReference type="ChEBI" id="CHEBI:173112"/>
        <dbReference type="EC" id="2.7.7.7"/>
    </reaction>
</comment>
<keyword evidence="2 7" id="KW-0808">Transferase</keyword>
<dbReference type="Pfam" id="PF03104">
    <property type="entry name" value="DNA_pol_B_exo1"/>
    <property type="match status" value="1"/>
</dbReference>
<dbReference type="Gene3D" id="1.10.132.60">
    <property type="entry name" value="DNA polymerase family B, C-terminal domain"/>
    <property type="match status" value="1"/>
</dbReference>
<dbReference type="Pfam" id="PF00136">
    <property type="entry name" value="DNA_pol_B"/>
    <property type="match status" value="1"/>
</dbReference>
<dbReference type="SUPFAM" id="SSF56672">
    <property type="entry name" value="DNA/RNA polymerases"/>
    <property type="match status" value="1"/>
</dbReference>
<proteinExistence type="inferred from homology"/>
<evidence type="ECO:0000256" key="2">
    <source>
        <dbReference type="ARBA" id="ARBA00022679"/>
    </source>
</evidence>
<evidence type="ECO:0000259" key="8">
    <source>
        <dbReference type="Pfam" id="PF00136"/>
    </source>
</evidence>
<dbReference type="InterPro" id="IPR006134">
    <property type="entry name" value="DNA-dir_DNA_pol_B_multi_dom"/>
</dbReference>
<dbReference type="PRINTS" id="PR00106">
    <property type="entry name" value="DNAPOLB"/>
</dbReference>
<dbReference type="EC" id="2.7.7.7" evidence="7"/>
<dbReference type="SUPFAM" id="SSF53098">
    <property type="entry name" value="Ribonuclease H-like"/>
    <property type="match status" value="1"/>
</dbReference>
<keyword evidence="4 7" id="KW-0239">DNA-directed DNA polymerase</keyword>
<evidence type="ECO:0000256" key="6">
    <source>
        <dbReference type="ARBA" id="ARBA00049244"/>
    </source>
</evidence>
<evidence type="ECO:0000313" key="10">
    <source>
        <dbReference type="EMBL" id="NMH61537.1"/>
    </source>
</evidence>
<organism evidence="10 11">
    <name type="scientific">Alteromonas ponticola</name>
    <dbReference type="NCBI Taxonomy" id="2720613"/>
    <lineage>
        <taxon>Bacteria</taxon>
        <taxon>Pseudomonadati</taxon>
        <taxon>Pseudomonadota</taxon>
        <taxon>Gammaproteobacteria</taxon>
        <taxon>Alteromonadales</taxon>
        <taxon>Alteromonadaceae</taxon>
        <taxon>Alteromonas/Salinimonas group</taxon>
        <taxon>Alteromonas</taxon>
    </lineage>
</organism>
<evidence type="ECO:0000256" key="7">
    <source>
        <dbReference type="RuleBase" id="RU000442"/>
    </source>
</evidence>
<comment type="similarity">
    <text evidence="1 7">Belongs to the DNA polymerase type-B family.</text>
</comment>
<evidence type="ECO:0000256" key="1">
    <source>
        <dbReference type="ARBA" id="ARBA00005755"/>
    </source>
</evidence>
<dbReference type="EMBL" id="JAATNW010000010">
    <property type="protein sequence ID" value="NMH61537.1"/>
    <property type="molecule type" value="Genomic_DNA"/>
</dbReference>
<gene>
    <name evidence="10" type="ORF">HCJ96_16015</name>
</gene>